<feature type="compositionally biased region" description="Basic and acidic residues" evidence="1">
    <location>
        <begin position="287"/>
        <end position="297"/>
    </location>
</feature>
<keyword evidence="2" id="KW-1133">Transmembrane helix</keyword>
<organism evidence="3 4">
    <name type="scientific">Aspergillus nanangensis</name>
    <dbReference type="NCBI Taxonomy" id="2582783"/>
    <lineage>
        <taxon>Eukaryota</taxon>
        <taxon>Fungi</taxon>
        <taxon>Dikarya</taxon>
        <taxon>Ascomycota</taxon>
        <taxon>Pezizomycotina</taxon>
        <taxon>Eurotiomycetes</taxon>
        <taxon>Eurotiomycetidae</taxon>
        <taxon>Eurotiales</taxon>
        <taxon>Aspergillaceae</taxon>
        <taxon>Aspergillus</taxon>
        <taxon>Aspergillus subgen. Circumdati</taxon>
    </lineage>
</organism>
<name>A0AAD4CFI5_ASPNN</name>
<protein>
    <submittedName>
        <fullName evidence="3">Uncharacterized protein</fullName>
    </submittedName>
</protein>
<dbReference type="AlphaFoldDB" id="A0AAD4CFI5"/>
<proteinExistence type="predicted"/>
<accession>A0AAD4CFI5</accession>
<keyword evidence="2" id="KW-0812">Transmembrane</keyword>
<evidence type="ECO:0000313" key="4">
    <source>
        <dbReference type="Proteomes" id="UP001194746"/>
    </source>
</evidence>
<evidence type="ECO:0000256" key="2">
    <source>
        <dbReference type="SAM" id="Phobius"/>
    </source>
</evidence>
<comment type="caution">
    <text evidence="3">The sequence shown here is derived from an EMBL/GenBank/DDBJ whole genome shotgun (WGS) entry which is preliminary data.</text>
</comment>
<feature type="compositionally biased region" description="Basic and acidic residues" evidence="1">
    <location>
        <begin position="308"/>
        <end position="324"/>
    </location>
</feature>
<feature type="transmembrane region" description="Helical" evidence="2">
    <location>
        <begin position="247"/>
        <end position="268"/>
    </location>
</feature>
<reference evidence="3" key="2">
    <citation type="submission" date="2020-02" db="EMBL/GenBank/DDBJ databases">
        <authorList>
            <person name="Gilchrist C.L.M."/>
            <person name="Chooi Y.-H."/>
        </authorList>
    </citation>
    <scope>NUCLEOTIDE SEQUENCE</scope>
    <source>
        <strain evidence="3">MST-FP2251</strain>
    </source>
</reference>
<evidence type="ECO:0000313" key="3">
    <source>
        <dbReference type="EMBL" id="KAF9885576.1"/>
    </source>
</evidence>
<gene>
    <name evidence="3" type="ORF">FE257_012782</name>
</gene>
<evidence type="ECO:0000256" key="1">
    <source>
        <dbReference type="SAM" id="MobiDB-lite"/>
    </source>
</evidence>
<feature type="compositionally biased region" description="Basic and acidic residues" evidence="1">
    <location>
        <begin position="341"/>
        <end position="350"/>
    </location>
</feature>
<keyword evidence="2" id="KW-0472">Membrane</keyword>
<dbReference type="Proteomes" id="UP001194746">
    <property type="component" value="Unassembled WGS sequence"/>
</dbReference>
<keyword evidence="4" id="KW-1185">Reference proteome</keyword>
<feature type="region of interest" description="Disordered" evidence="1">
    <location>
        <begin position="276"/>
        <end position="350"/>
    </location>
</feature>
<sequence>MTESLEPLIYGTLDATLGPLETLHTMTIPTKVTTPPDPSTTLSILGPLPTAFTPSADCFAPKPLLDGVYGGSCRAAAAAVTATAEVVLASTCYPSGLAGKAATYSWTSAIPAYSPASDCPAQFTAACSVARRSDQQPSGLNPAEASVWSALALNQTMLGCCPSCVGPSTTGSVTPQAYGFYSSSSSQVPCQTGSTAAYATQSHAARVNLIQGRAIRNASTSGSRGRTAVEAGDPGVAPELLDPSAKIAIGVCVPVVCIAAGIFFFLLWRKRRRQKKQKEEVEDEDVVEGKAELESKNVKAPIPMQEMDAVREAQEVPLNEKRGPVEAPGNTVLAELPGDYEANRQRGEES</sequence>
<dbReference type="EMBL" id="VCAU01000093">
    <property type="protein sequence ID" value="KAF9885576.1"/>
    <property type="molecule type" value="Genomic_DNA"/>
</dbReference>
<reference evidence="3" key="1">
    <citation type="journal article" date="2019" name="Beilstein J. Org. Chem.">
        <title>Nanangenines: drimane sesquiterpenoids as the dominant metabolite cohort of a novel Australian fungus, Aspergillus nanangensis.</title>
        <authorList>
            <person name="Lacey H.J."/>
            <person name="Gilchrist C.L.M."/>
            <person name="Crombie A."/>
            <person name="Kalaitzis J.A."/>
            <person name="Vuong D."/>
            <person name="Rutledge P.J."/>
            <person name="Turner P."/>
            <person name="Pitt J.I."/>
            <person name="Lacey E."/>
            <person name="Chooi Y.H."/>
            <person name="Piggott A.M."/>
        </authorList>
    </citation>
    <scope>NUCLEOTIDE SEQUENCE</scope>
    <source>
        <strain evidence="3">MST-FP2251</strain>
    </source>
</reference>